<dbReference type="Proteomes" id="UP001295423">
    <property type="component" value="Unassembled WGS sequence"/>
</dbReference>
<accession>A0AAD2FJC5</accession>
<reference evidence="1" key="1">
    <citation type="submission" date="2023-08" db="EMBL/GenBank/DDBJ databases">
        <authorList>
            <person name="Audoor S."/>
            <person name="Bilcke G."/>
        </authorList>
    </citation>
    <scope>NUCLEOTIDE SEQUENCE</scope>
</reference>
<feature type="non-terminal residue" evidence="1">
    <location>
        <position position="194"/>
    </location>
</feature>
<evidence type="ECO:0000313" key="1">
    <source>
        <dbReference type="EMBL" id="CAJ1935344.1"/>
    </source>
</evidence>
<protein>
    <submittedName>
        <fullName evidence="1">Uncharacterized protein</fullName>
    </submittedName>
</protein>
<keyword evidence="2" id="KW-1185">Reference proteome</keyword>
<evidence type="ECO:0000313" key="2">
    <source>
        <dbReference type="Proteomes" id="UP001295423"/>
    </source>
</evidence>
<dbReference type="AlphaFoldDB" id="A0AAD2FJC5"/>
<sequence>MGAQEYVCRALFTNIKEEELTSVQGITKKFKVACCPGRNCKLDGPLKWESGWTNPFTHFLVCFAKKNKAALKVLADKANAAKEKQRQLPFRPVEQIAPAGLRVSGPQDKAMHKWVELIVCKNSPLLHVDDPLFREMVYGSTPSDAKLTTFGSKQVRDTILMLSYLVETQIKDEMKLTSAGTILHDGWSRYSSHY</sequence>
<name>A0AAD2FJC5_9STRA</name>
<comment type="caution">
    <text evidence="1">The sequence shown here is derived from an EMBL/GenBank/DDBJ whole genome shotgun (WGS) entry which is preliminary data.</text>
</comment>
<proteinExistence type="predicted"/>
<gene>
    <name evidence="1" type="ORF">CYCCA115_LOCUS4679</name>
</gene>
<dbReference type="EMBL" id="CAKOGP040000454">
    <property type="protein sequence ID" value="CAJ1935344.1"/>
    <property type="molecule type" value="Genomic_DNA"/>
</dbReference>
<organism evidence="1 2">
    <name type="scientific">Cylindrotheca closterium</name>
    <dbReference type="NCBI Taxonomy" id="2856"/>
    <lineage>
        <taxon>Eukaryota</taxon>
        <taxon>Sar</taxon>
        <taxon>Stramenopiles</taxon>
        <taxon>Ochrophyta</taxon>
        <taxon>Bacillariophyta</taxon>
        <taxon>Bacillariophyceae</taxon>
        <taxon>Bacillariophycidae</taxon>
        <taxon>Bacillariales</taxon>
        <taxon>Bacillariaceae</taxon>
        <taxon>Cylindrotheca</taxon>
    </lineage>
</organism>